<reference evidence="3" key="1">
    <citation type="journal article" date="2014" name="Proc. Natl. Acad. Sci. U.S.A.">
        <title>Extensive sampling of basidiomycete genomes demonstrates inadequacy of the white-rot/brown-rot paradigm for wood decay fungi.</title>
        <authorList>
            <person name="Riley R."/>
            <person name="Salamov A.A."/>
            <person name="Brown D.W."/>
            <person name="Nagy L.G."/>
            <person name="Floudas D."/>
            <person name="Held B.W."/>
            <person name="Levasseur A."/>
            <person name="Lombard V."/>
            <person name="Morin E."/>
            <person name="Otillar R."/>
            <person name="Lindquist E.A."/>
            <person name="Sun H."/>
            <person name="LaButti K.M."/>
            <person name="Schmutz J."/>
            <person name="Jabbour D."/>
            <person name="Luo H."/>
            <person name="Baker S.E."/>
            <person name="Pisabarro A.G."/>
            <person name="Walton J.D."/>
            <person name="Blanchette R.A."/>
            <person name="Henrissat B."/>
            <person name="Martin F."/>
            <person name="Cullen D."/>
            <person name="Hibbett D.S."/>
            <person name="Grigoriev I.V."/>
        </authorList>
    </citation>
    <scope>NUCLEOTIDE SEQUENCE [LARGE SCALE GENOMIC DNA]</scope>
    <source>
        <strain evidence="3">FD-172 SS1</strain>
    </source>
</reference>
<feature type="region of interest" description="Disordered" evidence="1">
    <location>
        <begin position="1"/>
        <end position="43"/>
    </location>
</feature>
<evidence type="ECO:0000313" key="2">
    <source>
        <dbReference type="EMBL" id="KDQ07580.1"/>
    </source>
</evidence>
<dbReference type="Proteomes" id="UP000027195">
    <property type="component" value="Unassembled WGS sequence"/>
</dbReference>
<keyword evidence="3" id="KW-1185">Reference proteome</keyword>
<gene>
    <name evidence="2" type="ORF">BOTBODRAFT_597359</name>
</gene>
<evidence type="ECO:0000313" key="3">
    <source>
        <dbReference type="Proteomes" id="UP000027195"/>
    </source>
</evidence>
<name>A0A067LYX3_BOTB1</name>
<feature type="compositionally biased region" description="Polar residues" evidence="1">
    <location>
        <begin position="19"/>
        <end position="43"/>
    </location>
</feature>
<organism evidence="2 3">
    <name type="scientific">Botryobasidium botryosum (strain FD-172 SS1)</name>
    <dbReference type="NCBI Taxonomy" id="930990"/>
    <lineage>
        <taxon>Eukaryota</taxon>
        <taxon>Fungi</taxon>
        <taxon>Dikarya</taxon>
        <taxon>Basidiomycota</taxon>
        <taxon>Agaricomycotina</taxon>
        <taxon>Agaricomycetes</taxon>
        <taxon>Cantharellales</taxon>
        <taxon>Botryobasidiaceae</taxon>
        <taxon>Botryobasidium</taxon>
    </lineage>
</organism>
<protein>
    <submittedName>
        <fullName evidence="2">Uncharacterized protein</fullName>
    </submittedName>
</protein>
<feature type="region of interest" description="Disordered" evidence="1">
    <location>
        <begin position="229"/>
        <end position="268"/>
    </location>
</feature>
<proteinExistence type="predicted"/>
<dbReference type="HOGENOM" id="CLU_946618_0_0_1"/>
<dbReference type="EMBL" id="KL198104">
    <property type="protein sequence ID" value="KDQ07580.1"/>
    <property type="molecule type" value="Genomic_DNA"/>
</dbReference>
<feature type="compositionally biased region" description="Polar residues" evidence="1">
    <location>
        <begin position="229"/>
        <end position="248"/>
    </location>
</feature>
<evidence type="ECO:0000256" key="1">
    <source>
        <dbReference type="SAM" id="MobiDB-lite"/>
    </source>
</evidence>
<accession>A0A067LYX3</accession>
<dbReference type="AlphaFoldDB" id="A0A067LYX3"/>
<dbReference type="InParanoid" id="A0A067LYX3"/>
<sequence length="294" mass="31468">MHRAQYHEIQTPIPPQPASLLNIQAPPSVNSPHASTPSTDWSSVATPPSVMLEVYPQLPAHAASVTHCIPLSTASPAIEYPSPSASPYVDMHAAKEPHSFQSNLASYVQYHGHAAMFPTHGSDTPPSTPSVPEAGGAEIGMGFLNPLDNSIPVSPSQNFAEPSGQDQVVSTRLPEYTATGASGYGASNMLVWTEIFRENLLLDGQSRVSSPFQASANMMYQHELASDSFAHNSHQPGTAYTPQCNHIPQSDLEPLPPTPRGSSQQHAQPRVVAGNAFWPAFTMTPPTSTLPYPF</sequence>